<keyword evidence="1" id="KW-1133">Transmembrane helix</keyword>
<organism evidence="2 3">
    <name type="scientific">Candidatus Berkelbacteria bacterium Athens1014_28</name>
    <dbReference type="NCBI Taxonomy" id="2017145"/>
    <lineage>
        <taxon>Bacteria</taxon>
        <taxon>Candidatus Berkelbacteria</taxon>
    </lineage>
</organism>
<dbReference type="InterPro" id="IPR045584">
    <property type="entry name" value="Pilin-like"/>
</dbReference>
<name>A0A554LP86_9BACT</name>
<sequence length="145" mass="16077">MKKAFTLIELILVIAIIGLMGSLTVPMYQSFQVTTIRVTFCNEFIGQLHRVKLKAQSLEYDDSWSIAIGSGQNVTIFKGSDFQNRDQSKDETIKIPTGFSVQAPANEITFSKLYGIPNITGEILIIDSNNHSQAITINSQGTIDY</sequence>
<evidence type="ECO:0000313" key="2">
    <source>
        <dbReference type="EMBL" id="TSC94702.1"/>
    </source>
</evidence>
<dbReference type="Proteomes" id="UP000316495">
    <property type="component" value="Unassembled WGS sequence"/>
</dbReference>
<dbReference type="SUPFAM" id="SSF54523">
    <property type="entry name" value="Pili subunits"/>
    <property type="match status" value="1"/>
</dbReference>
<reference evidence="2 3" key="1">
    <citation type="submission" date="2017-07" db="EMBL/GenBank/DDBJ databases">
        <title>Mechanisms for carbon and nitrogen cycling indicate functional differentiation within the Candidate Phyla Radiation.</title>
        <authorList>
            <person name="Danczak R.E."/>
            <person name="Johnston M.D."/>
            <person name="Kenah C."/>
            <person name="Slattery M."/>
            <person name="Wrighton K.C."/>
            <person name="Wilkins M.J."/>
        </authorList>
    </citation>
    <scope>NUCLEOTIDE SEQUENCE [LARGE SCALE GENOMIC DNA]</scope>
    <source>
        <strain evidence="2">Athens1014_28</strain>
    </source>
</reference>
<protein>
    <recommendedName>
        <fullName evidence="4">Prepilin-type N-terminal cleavage/methylation domain-containing protein</fullName>
    </recommendedName>
</protein>
<evidence type="ECO:0008006" key="4">
    <source>
        <dbReference type="Google" id="ProtNLM"/>
    </source>
</evidence>
<proteinExistence type="predicted"/>
<dbReference type="EMBL" id="VMGN01000008">
    <property type="protein sequence ID" value="TSC94702.1"/>
    <property type="molecule type" value="Genomic_DNA"/>
</dbReference>
<evidence type="ECO:0000256" key="1">
    <source>
        <dbReference type="SAM" id="Phobius"/>
    </source>
</evidence>
<dbReference type="NCBIfam" id="TIGR02532">
    <property type="entry name" value="IV_pilin_GFxxxE"/>
    <property type="match status" value="1"/>
</dbReference>
<dbReference type="Gene3D" id="3.30.700.10">
    <property type="entry name" value="Glycoprotein, Type 4 Pilin"/>
    <property type="match status" value="1"/>
</dbReference>
<gene>
    <name evidence="2" type="ORF">Athens101428_217</name>
</gene>
<dbReference type="InterPro" id="IPR012902">
    <property type="entry name" value="N_methyl_site"/>
</dbReference>
<comment type="caution">
    <text evidence="2">The sequence shown here is derived from an EMBL/GenBank/DDBJ whole genome shotgun (WGS) entry which is preliminary data.</text>
</comment>
<dbReference type="Pfam" id="PF07963">
    <property type="entry name" value="N_methyl"/>
    <property type="match status" value="1"/>
</dbReference>
<accession>A0A554LP86</accession>
<keyword evidence="1" id="KW-0472">Membrane</keyword>
<dbReference type="AlphaFoldDB" id="A0A554LP86"/>
<keyword evidence="1" id="KW-0812">Transmembrane</keyword>
<evidence type="ECO:0000313" key="3">
    <source>
        <dbReference type="Proteomes" id="UP000316495"/>
    </source>
</evidence>
<feature type="transmembrane region" description="Helical" evidence="1">
    <location>
        <begin position="7"/>
        <end position="28"/>
    </location>
</feature>